<evidence type="ECO:0000313" key="9">
    <source>
        <dbReference type="EMBL" id="QEG00678.1"/>
    </source>
</evidence>
<dbReference type="AlphaFoldDB" id="A0A5B9MP83"/>
<evidence type="ECO:0000256" key="1">
    <source>
        <dbReference type="ARBA" id="ARBA00001968"/>
    </source>
</evidence>
<feature type="domain" description="Endoribonuclease YicC-like C-terminal" evidence="8">
    <location>
        <begin position="203"/>
        <end position="335"/>
    </location>
</feature>
<keyword evidence="3" id="KW-0255">Endonuclease</keyword>
<proteinExistence type="inferred from homology"/>
<dbReference type="Pfam" id="PF03755">
    <property type="entry name" value="YicC-like_N"/>
    <property type="match status" value="1"/>
</dbReference>
<dbReference type="RefSeq" id="WP_147869875.1">
    <property type="nucleotide sequence ID" value="NZ_CP036264.1"/>
</dbReference>
<comment type="similarity">
    <text evidence="5">Belongs to the YicC/YloC family.</text>
</comment>
<feature type="region of interest" description="Disordered" evidence="6">
    <location>
        <begin position="1"/>
        <end position="24"/>
    </location>
</feature>
<keyword evidence="4" id="KW-0378">Hydrolase</keyword>
<evidence type="ECO:0000256" key="2">
    <source>
        <dbReference type="ARBA" id="ARBA00022722"/>
    </source>
</evidence>
<reference evidence="9 10" key="1">
    <citation type="submission" date="2019-02" db="EMBL/GenBank/DDBJ databases">
        <title>Planctomycetal bacteria perform biofilm scaping via a novel small molecule.</title>
        <authorList>
            <person name="Jeske O."/>
            <person name="Boedeker C."/>
            <person name="Wiegand S."/>
            <person name="Breitling P."/>
            <person name="Kallscheuer N."/>
            <person name="Jogler M."/>
            <person name="Rohde M."/>
            <person name="Petersen J."/>
            <person name="Medema M.H."/>
            <person name="Surup F."/>
            <person name="Jogler C."/>
        </authorList>
    </citation>
    <scope>NUCLEOTIDE SEQUENCE [LARGE SCALE GENOMIC DNA]</scope>
    <source>
        <strain evidence="9 10">Mal15</strain>
    </source>
</reference>
<organism evidence="9 10">
    <name type="scientific">Stieleria maiorica</name>
    <dbReference type="NCBI Taxonomy" id="2795974"/>
    <lineage>
        <taxon>Bacteria</taxon>
        <taxon>Pseudomonadati</taxon>
        <taxon>Planctomycetota</taxon>
        <taxon>Planctomycetia</taxon>
        <taxon>Pirellulales</taxon>
        <taxon>Pirellulaceae</taxon>
        <taxon>Stieleria</taxon>
    </lineage>
</organism>
<dbReference type="NCBIfam" id="TIGR00255">
    <property type="entry name" value="YicC/YloC family endoribonuclease"/>
    <property type="match status" value="1"/>
</dbReference>
<dbReference type="Proteomes" id="UP000321353">
    <property type="component" value="Chromosome"/>
</dbReference>
<evidence type="ECO:0000256" key="3">
    <source>
        <dbReference type="ARBA" id="ARBA00022759"/>
    </source>
</evidence>
<evidence type="ECO:0008006" key="11">
    <source>
        <dbReference type="Google" id="ProtNLM"/>
    </source>
</evidence>
<feature type="compositionally biased region" description="Low complexity" evidence="6">
    <location>
        <begin position="9"/>
        <end position="21"/>
    </location>
</feature>
<comment type="cofactor">
    <cofactor evidence="1">
        <name>a divalent metal cation</name>
        <dbReference type="ChEBI" id="CHEBI:60240"/>
    </cofactor>
</comment>
<evidence type="ECO:0000256" key="5">
    <source>
        <dbReference type="ARBA" id="ARBA00035648"/>
    </source>
</evidence>
<dbReference type="Pfam" id="PF08340">
    <property type="entry name" value="YicC-like_C"/>
    <property type="match status" value="1"/>
</dbReference>
<dbReference type="InterPro" id="IPR013527">
    <property type="entry name" value="YicC-like_N"/>
</dbReference>
<dbReference type="InterPro" id="IPR005229">
    <property type="entry name" value="YicC/YloC-like"/>
</dbReference>
<name>A0A5B9MP83_9BACT</name>
<protein>
    <recommendedName>
        <fullName evidence="11">YicC family protein</fullName>
    </recommendedName>
</protein>
<accession>A0A5B9MP83</accession>
<dbReference type="KEGG" id="smam:Mal15_47490"/>
<dbReference type="InterPro" id="IPR013551">
    <property type="entry name" value="YicC-like_C"/>
</dbReference>
<keyword evidence="10" id="KW-1185">Reference proteome</keyword>
<gene>
    <name evidence="9" type="ORF">Mal15_47490</name>
</gene>
<evidence type="ECO:0000256" key="6">
    <source>
        <dbReference type="SAM" id="MobiDB-lite"/>
    </source>
</evidence>
<feature type="domain" description="Endoribonuclease YicC-like N-terminal" evidence="7">
    <location>
        <begin position="28"/>
        <end position="186"/>
    </location>
</feature>
<evidence type="ECO:0000259" key="8">
    <source>
        <dbReference type="Pfam" id="PF08340"/>
    </source>
</evidence>
<dbReference type="EMBL" id="CP036264">
    <property type="protein sequence ID" value="QEG00678.1"/>
    <property type="molecule type" value="Genomic_DNA"/>
</dbReference>
<dbReference type="GO" id="GO:0016787">
    <property type="term" value="F:hydrolase activity"/>
    <property type="evidence" value="ECO:0007669"/>
    <property type="project" value="UniProtKB-KW"/>
</dbReference>
<keyword evidence="2" id="KW-0540">Nuclease</keyword>
<evidence type="ECO:0000259" key="7">
    <source>
        <dbReference type="Pfam" id="PF03755"/>
    </source>
</evidence>
<dbReference type="PANTHER" id="PTHR30636">
    <property type="entry name" value="UPF0701 PROTEIN YICC"/>
    <property type="match status" value="1"/>
</dbReference>
<dbReference type="PANTHER" id="PTHR30636:SF3">
    <property type="entry name" value="UPF0701 PROTEIN YICC"/>
    <property type="match status" value="1"/>
</dbReference>
<evidence type="ECO:0000256" key="4">
    <source>
        <dbReference type="ARBA" id="ARBA00022801"/>
    </source>
</evidence>
<dbReference type="GO" id="GO:0004521">
    <property type="term" value="F:RNA endonuclease activity"/>
    <property type="evidence" value="ECO:0007669"/>
    <property type="project" value="InterPro"/>
</dbReference>
<sequence>MPSDQSTIAPAGAADGAAGQARSMTGQIRSMTGQGRAAGPTDIGTLTVELRTVNNRGFKCSIRTPDALSGSESLIESVVRKYLHRGSVNLSINVERQQGQTPVQINGTVLAGYIRQCQTAIDQAGAASTSQVSLDVGSLMTLPGVLTGSLPEGDEAEKIFQQTRRVVIDALENLVAMRQQEGAHMAETLLGECATIAAHVRSIESLAPQAAESYRVRLEGKVKRVLAEYDAEVNAVDLLREVQVYADKADVSEEVTRLDSHLKLFQSVLRGETPDGEKNATKDEPVGRKLDFIIQEMFRETNTIGSKSAHADVSAIVVEIKCAIERMRELVQNLE</sequence>
<evidence type="ECO:0000313" key="10">
    <source>
        <dbReference type="Proteomes" id="UP000321353"/>
    </source>
</evidence>